<gene>
    <name evidence="4" type="ORF">E4P82_19125</name>
</gene>
<comment type="caution">
    <text evidence="4">The sequence shown here is derived from an EMBL/GenBank/DDBJ whole genome shotgun (WGS) entry which is preliminary data.</text>
</comment>
<dbReference type="InterPro" id="IPR004437">
    <property type="entry name" value="ParB/RepB/Spo0J"/>
</dbReference>
<keyword evidence="2" id="KW-0159">Chromosome partition</keyword>
<dbReference type="EMBL" id="SPMZ01000076">
    <property type="protein sequence ID" value="NMQ21119.1"/>
    <property type="molecule type" value="Genomic_DNA"/>
</dbReference>
<dbReference type="Gene3D" id="3.90.1530.30">
    <property type="match status" value="1"/>
</dbReference>
<dbReference type="PANTHER" id="PTHR33375">
    <property type="entry name" value="CHROMOSOME-PARTITIONING PROTEIN PARB-RELATED"/>
    <property type="match status" value="1"/>
</dbReference>
<proteinExistence type="inferred from homology"/>
<sequence length="274" mass="31406">MNPPKSKKDFFFGTSPDLPKIVEVNLSEIHPNPDQPRKTFDEEKLRELAHSIERQGLIQPITLKKRDASEGGYLLVAGERRFRAHQLLEKTTIPAIITQGNPDEISLIENIQREDLNPLEEAEALERMMARYHYTQEELGKVIGKAQNTVSETLQLNSLPLLIKEDYRTSDSRVVSKSALIELTRIKDADQQRIFWESMKRGQWTVRETRRAKTTANPSAPVQEKAVGSGRAFLRKIQRIEVIDDEHYQALVELSEALREHLSRLRPPEEHGAS</sequence>
<dbReference type="SUPFAM" id="SSF110849">
    <property type="entry name" value="ParB/Sulfiredoxin"/>
    <property type="match status" value="1"/>
</dbReference>
<dbReference type="Pfam" id="PF02195">
    <property type="entry name" value="ParB_N"/>
    <property type="match status" value="1"/>
</dbReference>
<dbReference type="InterPro" id="IPR003115">
    <property type="entry name" value="ParB_N"/>
</dbReference>
<dbReference type="InterPro" id="IPR041468">
    <property type="entry name" value="HTH_ParB/Spo0J"/>
</dbReference>
<name>A0ABX1TT20_9GAMM</name>
<evidence type="ECO:0000313" key="5">
    <source>
        <dbReference type="Proteomes" id="UP000760480"/>
    </source>
</evidence>
<dbReference type="NCBIfam" id="TIGR00180">
    <property type="entry name" value="parB_part"/>
    <property type="match status" value="1"/>
</dbReference>
<evidence type="ECO:0000256" key="1">
    <source>
        <dbReference type="ARBA" id="ARBA00006295"/>
    </source>
</evidence>
<keyword evidence="5" id="KW-1185">Reference proteome</keyword>
<evidence type="ECO:0000256" key="2">
    <source>
        <dbReference type="ARBA" id="ARBA00022829"/>
    </source>
</evidence>
<evidence type="ECO:0000313" key="4">
    <source>
        <dbReference type="EMBL" id="NMQ21119.1"/>
    </source>
</evidence>
<evidence type="ECO:0000259" key="3">
    <source>
        <dbReference type="SMART" id="SM00470"/>
    </source>
</evidence>
<organism evidence="4 5">
    <name type="scientific">Candidatus Competibacter phosphatis</name>
    <dbReference type="NCBI Taxonomy" id="221280"/>
    <lineage>
        <taxon>Bacteria</taxon>
        <taxon>Pseudomonadati</taxon>
        <taxon>Pseudomonadota</taxon>
        <taxon>Gammaproteobacteria</taxon>
        <taxon>Candidatus Competibacteraceae</taxon>
        <taxon>Candidatus Competibacter</taxon>
    </lineage>
</organism>
<dbReference type="Gene3D" id="1.10.10.2830">
    <property type="match status" value="1"/>
</dbReference>
<dbReference type="Pfam" id="PF17762">
    <property type="entry name" value="HTH_ParB"/>
    <property type="match status" value="1"/>
</dbReference>
<comment type="similarity">
    <text evidence="1">Belongs to the ParB family.</text>
</comment>
<dbReference type="SMART" id="SM00470">
    <property type="entry name" value="ParB"/>
    <property type="match status" value="1"/>
</dbReference>
<dbReference type="Proteomes" id="UP000760480">
    <property type="component" value="Unassembled WGS sequence"/>
</dbReference>
<feature type="domain" description="ParB-like N-terminal" evidence="3">
    <location>
        <begin position="22"/>
        <end position="111"/>
    </location>
</feature>
<dbReference type="InterPro" id="IPR036086">
    <property type="entry name" value="ParB/Sulfiredoxin_sf"/>
</dbReference>
<dbReference type="InterPro" id="IPR050336">
    <property type="entry name" value="Chromosome_partition/occlusion"/>
</dbReference>
<dbReference type="CDD" id="cd16393">
    <property type="entry name" value="SPO0J_N"/>
    <property type="match status" value="1"/>
</dbReference>
<reference evidence="4 5" key="1">
    <citation type="submission" date="2019-03" db="EMBL/GenBank/DDBJ databases">
        <title>Metabolic reconstructions from genomes of highly enriched 'Candidatus Accumulibacter' and 'Candidatus Competibacter' bioreactor populations.</title>
        <authorList>
            <person name="Annavajhala M.K."/>
            <person name="Welles L."/>
            <person name="Abbas B."/>
            <person name="Sorokin D."/>
            <person name="Park H."/>
            <person name="Van Loosdrecht M."/>
            <person name="Chandran K."/>
        </authorList>
    </citation>
    <scope>NUCLEOTIDE SEQUENCE [LARGE SCALE GENOMIC DNA]</scope>
    <source>
        <strain evidence="4 5">SBR_G</strain>
    </source>
</reference>
<dbReference type="RefSeq" id="WP_169250386.1">
    <property type="nucleotide sequence ID" value="NZ_SPMZ01000076.1"/>
</dbReference>
<protein>
    <submittedName>
        <fullName evidence="4">ParB/RepB/Spo0J family partition protein</fullName>
    </submittedName>
</protein>
<dbReference type="PANTHER" id="PTHR33375:SF1">
    <property type="entry name" value="CHROMOSOME-PARTITIONING PROTEIN PARB-RELATED"/>
    <property type="match status" value="1"/>
</dbReference>
<accession>A0ABX1TT20</accession>